<evidence type="ECO:0000256" key="2">
    <source>
        <dbReference type="SAM" id="Phobius"/>
    </source>
</evidence>
<feature type="transmembrane region" description="Helical" evidence="2">
    <location>
        <begin position="46"/>
        <end position="68"/>
    </location>
</feature>
<feature type="region of interest" description="Disordered" evidence="1">
    <location>
        <begin position="416"/>
        <end position="454"/>
    </location>
</feature>
<feature type="transmembrane region" description="Helical" evidence="2">
    <location>
        <begin position="341"/>
        <end position="364"/>
    </location>
</feature>
<feature type="transmembrane region" description="Helical" evidence="2">
    <location>
        <begin position="249"/>
        <end position="272"/>
    </location>
</feature>
<dbReference type="Gene3D" id="1.20.1250.20">
    <property type="entry name" value="MFS general substrate transporter like domains"/>
    <property type="match status" value="1"/>
</dbReference>
<accession>A0A919S4J2</accession>
<feature type="transmembrane region" description="Helical" evidence="2">
    <location>
        <begin position="284"/>
        <end position="301"/>
    </location>
</feature>
<feature type="transmembrane region" description="Helical" evidence="2">
    <location>
        <begin position="80"/>
        <end position="99"/>
    </location>
</feature>
<feature type="transmembrane region" description="Helical" evidence="2">
    <location>
        <begin position="12"/>
        <end position="40"/>
    </location>
</feature>
<reference evidence="3" key="1">
    <citation type="submission" date="2021-03" db="EMBL/GenBank/DDBJ databases">
        <title>Whole genome shotgun sequence of Actinoplanes auranticolor NBRC 12245.</title>
        <authorList>
            <person name="Komaki H."/>
            <person name="Tamura T."/>
        </authorList>
    </citation>
    <scope>NUCLEOTIDE SEQUENCE</scope>
    <source>
        <strain evidence="3">NBRC 12245</strain>
    </source>
</reference>
<dbReference type="PANTHER" id="PTHR23542">
    <property type="match status" value="1"/>
</dbReference>
<keyword evidence="2" id="KW-1133">Transmembrane helix</keyword>
<dbReference type="SUPFAM" id="SSF103473">
    <property type="entry name" value="MFS general substrate transporter"/>
    <property type="match status" value="1"/>
</dbReference>
<feature type="transmembrane region" description="Helical" evidence="2">
    <location>
        <begin position="220"/>
        <end position="243"/>
    </location>
</feature>
<keyword evidence="4" id="KW-1185">Reference proteome</keyword>
<dbReference type="InterPro" id="IPR036259">
    <property type="entry name" value="MFS_trans_sf"/>
</dbReference>
<evidence type="ECO:0000313" key="3">
    <source>
        <dbReference type="EMBL" id="GIM64804.1"/>
    </source>
</evidence>
<evidence type="ECO:0008006" key="5">
    <source>
        <dbReference type="Google" id="ProtNLM"/>
    </source>
</evidence>
<feature type="transmembrane region" description="Helical" evidence="2">
    <location>
        <begin position="307"/>
        <end position="329"/>
    </location>
</feature>
<dbReference type="EMBL" id="BOQL01000014">
    <property type="protein sequence ID" value="GIM64804.1"/>
    <property type="molecule type" value="Genomic_DNA"/>
</dbReference>
<dbReference type="PANTHER" id="PTHR23542:SF1">
    <property type="entry name" value="MAJOR FACILITATOR SUPERFAMILY (MFS) PROFILE DOMAIN-CONTAINING PROTEIN"/>
    <property type="match status" value="1"/>
</dbReference>
<feature type="transmembrane region" description="Helical" evidence="2">
    <location>
        <begin position="149"/>
        <end position="173"/>
    </location>
</feature>
<dbReference type="RefSeq" id="WP_307857848.1">
    <property type="nucleotide sequence ID" value="NZ_BAABEA010000003.1"/>
</dbReference>
<keyword evidence="2" id="KW-0812">Transmembrane</keyword>
<dbReference type="Pfam" id="PF07690">
    <property type="entry name" value="MFS_1"/>
    <property type="match status" value="1"/>
</dbReference>
<keyword evidence="2" id="KW-0472">Membrane</keyword>
<dbReference type="InterPro" id="IPR011701">
    <property type="entry name" value="MFS"/>
</dbReference>
<protein>
    <recommendedName>
        <fullName evidence="5">MFS transporter</fullName>
    </recommendedName>
</protein>
<feature type="transmembrane region" description="Helical" evidence="2">
    <location>
        <begin position="370"/>
        <end position="388"/>
    </location>
</feature>
<evidence type="ECO:0000313" key="4">
    <source>
        <dbReference type="Proteomes" id="UP000681340"/>
    </source>
</evidence>
<organism evidence="3 4">
    <name type="scientific">Actinoplanes auranticolor</name>
    <dbReference type="NCBI Taxonomy" id="47988"/>
    <lineage>
        <taxon>Bacteria</taxon>
        <taxon>Bacillati</taxon>
        <taxon>Actinomycetota</taxon>
        <taxon>Actinomycetes</taxon>
        <taxon>Micromonosporales</taxon>
        <taxon>Micromonosporaceae</taxon>
        <taxon>Actinoplanes</taxon>
    </lineage>
</organism>
<gene>
    <name evidence="3" type="ORF">Aau02nite_12770</name>
</gene>
<comment type="caution">
    <text evidence="3">The sequence shown here is derived from an EMBL/GenBank/DDBJ whole genome shotgun (WGS) entry which is preliminary data.</text>
</comment>
<dbReference type="AlphaFoldDB" id="A0A919S4J2"/>
<feature type="transmembrane region" description="Helical" evidence="2">
    <location>
        <begin position="105"/>
        <end position="128"/>
    </location>
</feature>
<evidence type="ECO:0000256" key="1">
    <source>
        <dbReference type="SAM" id="MobiDB-lite"/>
    </source>
</evidence>
<proteinExistence type="predicted"/>
<feature type="transmembrane region" description="Helical" evidence="2">
    <location>
        <begin position="179"/>
        <end position="200"/>
    </location>
</feature>
<dbReference type="GO" id="GO:0022857">
    <property type="term" value="F:transmembrane transporter activity"/>
    <property type="evidence" value="ECO:0007669"/>
    <property type="project" value="InterPro"/>
</dbReference>
<dbReference type="Proteomes" id="UP000681340">
    <property type="component" value="Unassembled WGS sequence"/>
</dbReference>
<name>A0A919S4J2_9ACTN</name>
<sequence>MATGRYRTVWRIPYAPTLLVGGMVARLGIAMTPLALLLLVEEATGRYAAGGLAAGCYALAGAVANPLTARVADRIGPAPVLRLCALAHALVLAALALLTDAALPLLLVVSAIAGATYPPLTGAIRGAWTTLTGAGPRRAVGPRVRQAALAAETSLFELIYVVGPLLVAALTLLRPGYGPALLVAAAATLLGGLAVARVPVLRFPRRMTRRPMRRTPGFGALLLCAGLLGAGFGAVTVGVPAFAAAHGGGAGLGGVLLGVWALGSTCGGVYFGTRRPAPDPSRRYAVLLALIGAGFLALIAAPGPWGLAVVLIVGGVAMAPALTVENNLVSRIAPGAVLNEAYTWVLTMAITASAAGSAAAGAVVDRSGDARWAFALAGGLALAAAIVAGRPGGALGRADEVIAARLRAASEVARSLPAMREQPPGRGVTDPPGGRTAPLEHDPELFVDGGQVQV</sequence>